<proteinExistence type="predicted"/>
<reference evidence="2" key="1">
    <citation type="submission" date="2024-04" db="EMBL/GenBank/DDBJ databases">
        <title>Salinicola lusitanus LLJ914,a marine bacterium isolated from the Okinawa Trough.</title>
        <authorList>
            <person name="Li J."/>
        </authorList>
    </citation>
    <scope>NUCLEOTIDE SEQUENCE [LARGE SCALE GENOMIC DNA]</scope>
</reference>
<sequence length="97" mass="11233">MNDRACIRRCCFRLMKKSIFVDGALKTPSEEMWRVWRAAAGYKLHPSFSCFLFFFIQTPKATANRLCPAVFAQETTRIEPNRTVLMFPLELFTSSST</sequence>
<gene>
    <name evidence="1" type="ORF">WMY93_011469</name>
</gene>
<protein>
    <submittedName>
        <fullName evidence="1">Uncharacterized protein</fullName>
    </submittedName>
</protein>
<comment type="caution">
    <text evidence="1">The sequence shown here is derived from an EMBL/GenBank/DDBJ whole genome shotgun (WGS) entry which is preliminary data.</text>
</comment>
<dbReference type="AlphaFoldDB" id="A0AAW0P8S2"/>
<name>A0AAW0P8S2_9GOBI</name>
<organism evidence="1 2">
    <name type="scientific">Mugilogobius chulae</name>
    <name type="common">yellowstripe goby</name>
    <dbReference type="NCBI Taxonomy" id="88201"/>
    <lineage>
        <taxon>Eukaryota</taxon>
        <taxon>Metazoa</taxon>
        <taxon>Chordata</taxon>
        <taxon>Craniata</taxon>
        <taxon>Vertebrata</taxon>
        <taxon>Euteleostomi</taxon>
        <taxon>Actinopterygii</taxon>
        <taxon>Neopterygii</taxon>
        <taxon>Teleostei</taxon>
        <taxon>Neoteleostei</taxon>
        <taxon>Acanthomorphata</taxon>
        <taxon>Gobiaria</taxon>
        <taxon>Gobiiformes</taxon>
        <taxon>Gobioidei</taxon>
        <taxon>Gobiidae</taxon>
        <taxon>Gobionellinae</taxon>
        <taxon>Mugilogobius</taxon>
    </lineage>
</organism>
<accession>A0AAW0P8S2</accession>
<dbReference type="EMBL" id="JBBPFD010000008">
    <property type="protein sequence ID" value="KAK7915708.1"/>
    <property type="molecule type" value="Genomic_DNA"/>
</dbReference>
<evidence type="ECO:0000313" key="2">
    <source>
        <dbReference type="Proteomes" id="UP001460270"/>
    </source>
</evidence>
<feature type="non-terminal residue" evidence="1">
    <location>
        <position position="97"/>
    </location>
</feature>
<dbReference type="Proteomes" id="UP001460270">
    <property type="component" value="Unassembled WGS sequence"/>
</dbReference>
<evidence type="ECO:0000313" key="1">
    <source>
        <dbReference type="EMBL" id="KAK7915708.1"/>
    </source>
</evidence>
<keyword evidence="2" id="KW-1185">Reference proteome</keyword>